<dbReference type="EMBL" id="MU003499">
    <property type="protein sequence ID" value="KAF2473638.1"/>
    <property type="molecule type" value="Genomic_DNA"/>
</dbReference>
<evidence type="ECO:0000313" key="1">
    <source>
        <dbReference type="EMBL" id="KAF2473638.1"/>
    </source>
</evidence>
<accession>A0ACB6R2Z8</accession>
<protein>
    <submittedName>
        <fullName evidence="1">Uncharacterized protein</fullName>
    </submittedName>
</protein>
<sequence>MAELVMAPGMSQSLAWVRVSSLSLISYSRSNSVQGILNSHNFGTASLIEKRTTNLRSFLSSNSITTQKTLLVERKYLLFCRPLHLLDYLGSANSYGYAIRLGDCSGNHYKRGSLVGSLTITASWYHTTNIFFRIELFCASIMPSLLNQMGIFAGLDNIERTNKGVTAMVKGLAVSKVKEANIEAKVADPKAKLRPVLHPAVHVARQKIKTLKALSQFSSTISLEARTFFYANTWFRVVRRHDSYIPLSAKFLLAIRQEGRASLTKLELRGDDFRSKPRTVKQFLSILTKCTNLRQLKMDMDYEQVFINPLPSIRALLSGTQPFGPGDSKEFLAVFASMSNLECLCLRVVLGKREWPLMGYLIRTVTYRGNNLLAEKMKWEFESALPDVFHKRNKKIQSDFPNPKGVMKTLPLSCLNLDTP</sequence>
<comment type="caution">
    <text evidence="1">The sequence shown here is derived from an EMBL/GenBank/DDBJ whole genome shotgun (WGS) entry which is preliminary data.</text>
</comment>
<organism evidence="1 2">
    <name type="scientific">Lindgomyces ingoldianus</name>
    <dbReference type="NCBI Taxonomy" id="673940"/>
    <lineage>
        <taxon>Eukaryota</taxon>
        <taxon>Fungi</taxon>
        <taxon>Dikarya</taxon>
        <taxon>Ascomycota</taxon>
        <taxon>Pezizomycotina</taxon>
        <taxon>Dothideomycetes</taxon>
        <taxon>Pleosporomycetidae</taxon>
        <taxon>Pleosporales</taxon>
        <taxon>Lindgomycetaceae</taxon>
        <taxon>Lindgomyces</taxon>
    </lineage>
</organism>
<gene>
    <name evidence="1" type="ORF">BDR25DRAFT_352132</name>
</gene>
<keyword evidence="2" id="KW-1185">Reference proteome</keyword>
<reference evidence="1" key="1">
    <citation type="journal article" date="2020" name="Stud. Mycol.">
        <title>101 Dothideomycetes genomes: a test case for predicting lifestyles and emergence of pathogens.</title>
        <authorList>
            <person name="Haridas S."/>
            <person name="Albert R."/>
            <person name="Binder M."/>
            <person name="Bloem J."/>
            <person name="Labutti K."/>
            <person name="Salamov A."/>
            <person name="Andreopoulos B."/>
            <person name="Baker S."/>
            <person name="Barry K."/>
            <person name="Bills G."/>
            <person name="Bluhm B."/>
            <person name="Cannon C."/>
            <person name="Castanera R."/>
            <person name="Culley D."/>
            <person name="Daum C."/>
            <person name="Ezra D."/>
            <person name="Gonzalez J."/>
            <person name="Henrissat B."/>
            <person name="Kuo A."/>
            <person name="Liang C."/>
            <person name="Lipzen A."/>
            <person name="Lutzoni F."/>
            <person name="Magnuson J."/>
            <person name="Mondo S."/>
            <person name="Nolan M."/>
            <person name="Ohm R."/>
            <person name="Pangilinan J."/>
            <person name="Park H.-J."/>
            <person name="Ramirez L."/>
            <person name="Alfaro M."/>
            <person name="Sun H."/>
            <person name="Tritt A."/>
            <person name="Yoshinaga Y."/>
            <person name="Zwiers L.-H."/>
            <person name="Turgeon B."/>
            <person name="Goodwin S."/>
            <person name="Spatafora J."/>
            <person name="Crous P."/>
            <person name="Grigoriev I."/>
        </authorList>
    </citation>
    <scope>NUCLEOTIDE SEQUENCE</scope>
    <source>
        <strain evidence="1">ATCC 200398</strain>
    </source>
</reference>
<proteinExistence type="predicted"/>
<name>A0ACB6R2Z8_9PLEO</name>
<evidence type="ECO:0000313" key="2">
    <source>
        <dbReference type="Proteomes" id="UP000799755"/>
    </source>
</evidence>
<dbReference type="Proteomes" id="UP000799755">
    <property type="component" value="Unassembled WGS sequence"/>
</dbReference>